<reference evidence="2 3" key="1">
    <citation type="submission" date="2019-02" db="EMBL/GenBank/DDBJ databases">
        <title>Genomic Encyclopedia of Type Strains, Phase IV (KMG-IV): sequencing the most valuable type-strain genomes for metagenomic binning, comparative biology and taxonomic classification.</title>
        <authorList>
            <person name="Goeker M."/>
        </authorList>
    </citation>
    <scope>NUCLEOTIDE SEQUENCE [LARGE SCALE GENOMIC DNA]</scope>
    <source>
        <strain evidence="2 3">DSM 17196</strain>
    </source>
</reference>
<sequence length="109" mass="12406">MKNLFFILLVVVSFNKVAAQADTQEITGTYEGYEGDSYSFMFIDEYGDEDSMFFEKVKPEILKSFDLKGSKLVGKKFKITYTTEVSSETDEDGDTYEIENKTITALKAM</sequence>
<proteinExistence type="predicted"/>
<dbReference type="Proteomes" id="UP000292262">
    <property type="component" value="Unassembled WGS sequence"/>
</dbReference>
<evidence type="ECO:0000313" key="2">
    <source>
        <dbReference type="EMBL" id="RZS93546.1"/>
    </source>
</evidence>
<gene>
    <name evidence="2" type="ORF">EV197_2126</name>
</gene>
<feature type="chain" id="PRO_5020699047" evidence="1">
    <location>
        <begin position="22"/>
        <end position="109"/>
    </location>
</feature>
<accession>A0A4Q7P147</accession>
<feature type="signal peptide" evidence="1">
    <location>
        <begin position="1"/>
        <end position="21"/>
    </location>
</feature>
<dbReference type="EMBL" id="SGXE01000002">
    <property type="protein sequence ID" value="RZS93546.1"/>
    <property type="molecule type" value="Genomic_DNA"/>
</dbReference>
<name>A0A4Q7P147_9FLAO</name>
<organism evidence="2 3">
    <name type="scientific">Aquimarina brevivitae</name>
    <dbReference type="NCBI Taxonomy" id="323412"/>
    <lineage>
        <taxon>Bacteria</taxon>
        <taxon>Pseudomonadati</taxon>
        <taxon>Bacteroidota</taxon>
        <taxon>Flavobacteriia</taxon>
        <taxon>Flavobacteriales</taxon>
        <taxon>Flavobacteriaceae</taxon>
        <taxon>Aquimarina</taxon>
    </lineage>
</organism>
<keyword evidence="3" id="KW-1185">Reference proteome</keyword>
<evidence type="ECO:0000256" key="1">
    <source>
        <dbReference type="SAM" id="SignalP"/>
    </source>
</evidence>
<dbReference type="RefSeq" id="WP_130286672.1">
    <property type="nucleotide sequence ID" value="NZ_SGXE01000002.1"/>
</dbReference>
<protein>
    <submittedName>
        <fullName evidence="2">Uncharacterized protein</fullName>
    </submittedName>
</protein>
<evidence type="ECO:0000313" key="3">
    <source>
        <dbReference type="Proteomes" id="UP000292262"/>
    </source>
</evidence>
<dbReference type="AlphaFoldDB" id="A0A4Q7P147"/>
<keyword evidence="1" id="KW-0732">Signal</keyword>
<dbReference type="OrthoDB" id="1163768at2"/>
<comment type="caution">
    <text evidence="2">The sequence shown here is derived from an EMBL/GenBank/DDBJ whole genome shotgun (WGS) entry which is preliminary data.</text>
</comment>